<dbReference type="EMBL" id="JACJJL010000004">
    <property type="protein sequence ID" value="MBM6660856.1"/>
    <property type="molecule type" value="Genomic_DNA"/>
</dbReference>
<keyword evidence="2" id="KW-1185">Reference proteome</keyword>
<accession>A0A938WIL7</accession>
<dbReference type="AlphaFoldDB" id="A0A938WIL7"/>
<reference evidence="1 2" key="1">
    <citation type="journal article" date="2021" name="Sci. Rep.">
        <title>The distribution of antibiotic resistance genes in chicken gut microbiota commensals.</title>
        <authorList>
            <person name="Juricova H."/>
            <person name="Matiasovicova J."/>
            <person name="Kubasova T."/>
            <person name="Cejkova D."/>
            <person name="Rychlik I."/>
        </authorList>
    </citation>
    <scope>NUCLEOTIDE SEQUENCE [LARGE SCALE GENOMIC DNA]</scope>
    <source>
        <strain evidence="1 2">An819</strain>
    </source>
</reference>
<organism evidence="1 2">
    <name type="scientific">Marseilla massiliensis</name>
    <dbReference type="NCBI Taxonomy" id="1841864"/>
    <lineage>
        <taxon>Bacteria</taxon>
        <taxon>Pseudomonadati</taxon>
        <taxon>Bacteroidota</taxon>
        <taxon>Bacteroidia</taxon>
        <taxon>Bacteroidales</taxon>
        <taxon>Prevotellaceae</taxon>
        <taxon>Marseilla</taxon>
    </lineage>
</organism>
<dbReference type="Proteomes" id="UP000764045">
    <property type="component" value="Unassembled WGS sequence"/>
</dbReference>
<evidence type="ECO:0000313" key="1">
    <source>
        <dbReference type="EMBL" id="MBM6660856.1"/>
    </source>
</evidence>
<evidence type="ECO:0000313" key="2">
    <source>
        <dbReference type="Proteomes" id="UP000764045"/>
    </source>
</evidence>
<name>A0A938WIL7_9BACT</name>
<comment type="caution">
    <text evidence="1">The sequence shown here is derived from an EMBL/GenBank/DDBJ whole genome shotgun (WGS) entry which is preliminary data.</text>
</comment>
<protein>
    <submittedName>
        <fullName evidence="1">Uncharacterized protein</fullName>
    </submittedName>
</protein>
<proteinExistence type="predicted"/>
<sequence>MAAALVAAVSLCSCSKAEEQFSDEPCYFVFDNSVHQNSTLATAMASMSPGVFCLVRETRESGATYFEFTNNQGLSSSSIANAVDMQRTRRLGRQNGLIVGYGNADITSPVFYAYDAQCPVCYTGTGIIDRVLTIDSRGMATCRNCNRTYDLNNGGFIQSGGQSTDATNKLVRYHASTTGAFGQLFVGN</sequence>
<gene>
    <name evidence="1" type="ORF">H6B30_03650</name>
</gene>